<evidence type="ECO:0000313" key="5">
    <source>
        <dbReference type="EMBL" id="NER60711.1"/>
    </source>
</evidence>
<dbReference type="Gene3D" id="1.10.10.10">
    <property type="entry name" value="Winged helix-like DNA-binding domain superfamily/Winged helix DNA-binding domain"/>
    <property type="match status" value="1"/>
</dbReference>
<reference evidence="7 8" key="1">
    <citation type="submission" date="2020-02" db="EMBL/GenBank/DDBJ databases">
        <title>Broccoli isolated Pseudomonas sp.</title>
        <authorList>
            <person name="Fujikawa T."/>
            <person name="Sawada H."/>
        </authorList>
    </citation>
    <scope>NUCLEOTIDE SEQUENCE [LARGE SCALE GENOMIC DNA]</scope>
    <source>
        <strain evidence="6 8">MAFF212427</strain>
        <strain evidence="5 7">MAFF212428</strain>
    </source>
</reference>
<dbReference type="InterPro" id="IPR000792">
    <property type="entry name" value="Tscrpt_reg_LuxR_C"/>
</dbReference>
<dbReference type="Proteomes" id="UP000482634">
    <property type="component" value="Unassembled WGS sequence"/>
</dbReference>
<sequence length="239" mass="26519">MQWMGDVLASVNEATEVEELLQKLQSGAVSLGFEFCAYGLQTLLPVTRPRIYTQSTYPLAWRERYRQSGYLAIDPTVQHCQRSQAPVLWNERVFSAVPGLWDDAHQAGLRVGWAQSCLDGCGGGGMFTLARSADALGESELRSHEVKMRWLTSLAHQGFMRLMSPSWQPQLCSPLSRREREVLRWAADGKTLAQVADILTLSMETVKFHTRNAAVKLGAANRTAAVARAALLGLLSWVD</sequence>
<evidence type="ECO:0000256" key="1">
    <source>
        <dbReference type="ARBA" id="ARBA00023015"/>
    </source>
</evidence>
<dbReference type="PANTHER" id="PTHR44688:SF16">
    <property type="entry name" value="DNA-BINDING TRANSCRIPTIONAL ACTIVATOR DEVR_DOSR"/>
    <property type="match status" value="1"/>
</dbReference>
<dbReference type="InterPro" id="IPR036388">
    <property type="entry name" value="WH-like_DNA-bd_sf"/>
</dbReference>
<evidence type="ECO:0000313" key="8">
    <source>
        <dbReference type="Proteomes" id="UP000482634"/>
    </source>
</evidence>
<protein>
    <submittedName>
        <fullName evidence="6">LuxR family transcriptional regulator</fullName>
    </submittedName>
</protein>
<dbReference type="CDD" id="cd06170">
    <property type="entry name" value="LuxR_C_like"/>
    <property type="match status" value="1"/>
</dbReference>
<gene>
    <name evidence="5" type="ORF">G3435_13370</name>
    <name evidence="6" type="ORF">G3436_21430</name>
</gene>
<evidence type="ECO:0000259" key="4">
    <source>
        <dbReference type="PROSITE" id="PS50043"/>
    </source>
</evidence>
<dbReference type="Proteomes" id="UP000480410">
    <property type="component" value="Unassembled WGS sequence"/>
</dbReference>
<accession>A0A6M0CT75</accession>
<evidence type="ECO:0000256" key="3">
    <source>
        <dbReference type="ARBA" id="ARBA00023163"/>
    </source>
</evidence>
<evidence type="ECO:0000256" key="2">
    <source>
        <dbReference type="ARBA" id="ARBA00023125"/>
    </source>
</evidence>
<dbReference type="Gene3D" id="3.30.450.80">
    <property type="entry name" value="Transcription factor LuxR-like, autoinducer-binding domain"/>
    <property type="match status" value="1"/>
</dbReference>
<dbReference type="SUPFAM" id="SSF75516">
    <property type="entry name" value="Pheromone-binding domain of LuxR-like quorum-sensing transcription factors"/>
    <property type="match status" value="1"/>
</dbReference>
<evidence type="ECO:0000313" key="6">
    <source>
        <dbReference type="EMBL" id="NER65960.1"/>
    </source>
</evidence>
<dbReference type="PANTHER" id="PTHR44688">
    <property type="entry name" value="DNA-BINDING TRANSCRIPTIONAL ACTIVATOR DEVR_DOSR"/>
    <property type="match status" value="1"/>
</dbReference>
<keyword evidence="1" id="KW-0805">Transcription regulation</keyword>
<comment type="caution">
    <text evidence="6">The sequence shown here is derived from an EMBL/GenBank/DDBJ whole genome shotgun (WGS) entry which is preliminary data.</text>
</comment>
<dbReference type="InterPro" id="IPR016032">
    <property type="entry name" value="Sig_transdc_resp-reg_C-effctor"/>
</dbReference>
<dbReference type="EMBL" id="JAAHBV010000275">
    <property type="protein sequence ID" value="NER60711.1"/>
    <property type="molecule type" value="Genomic_DNA"/>
</dbReference>
<dbReference type="InterPro" id="IPR005143">
    <property type="entry name" value="TF_LuxR_autoind-bd_dom"/>
</dbReference>
<dbReference type="PRINTS" id="PR00038">
    <property type="entry name" value="HTHLUXR"/>
</dbReference>
<keyword evidence="8" id="KW-1185">Reference proteome</keyword>
<dbReference type="GO" id="GO:0003677">
    <property type="term" value="F:DNA binding"/>
    <property type="evidence" value="ECO:0007669"/>
    <property type="project" value="UniProtKB-KW"/>
</dbReference>
<dbReference type="SMART" id="SM00421">
    <property type="entry name" value="HTH_LUXR"/>
    <property type="match status" value="1"/>
</dbReference>
<organism evidence="6 8">
    <name type="scientific">Pseudomonas brassicae</name>
    <dbReference type="NCBI Taxonomy" id="2708063"/>
    <lineage>
        <taxon>Bacteria</taxon>
        <taxon>Pseudomonadati</taxon>
        <taxon>Pseudomonadota</taxon>
        <taxon>Gammaproteobacteria</taxon>
        <taxon>Pseudomonadales</taxon>
        <taxon>Pseudomonadaceae</taxon>
        <taxon>Pseudomonas</taxon>
    </lineage>
</organism>
<accession>A0A6B3P0R3</accession>
<keyword evidence="2" id="KW-0238">DNA-binding</keyword>
<feature type="domain" description="HTH luxR-type" evidence="4">
    <location>
        <begin position="168"/>
        <end position="233"/>
    </location>
</feature>
<proteinExistence type="predicted"/>
<name>A0A6B3P0R3_9PSED</name>
<dbReference type="Pfam" id="PF00196">
    <property type="entry name" value="GerE"/>
    <property type="match status" value="1"/>
</dbReference>
<dbReference type="RefSeq" id="WP_163949204.1">
    <property type="nucleotide sequence ID" value="NZ_JAAHBU010000357.1"/>
</dbReference>
<dbReference type="EMBL" id="JAAHBU010000357">
    <property type="protein sequence ID" value="NER65960.1"/>
    <property type="molecule type" value="Genomic_DNA"/>
</dbReference>
<evidence type="ECO:0000313" key="7">
    <source>
        <dbReference type="Proteomes" id="UP000480410"/>
    </source>
</evidence>
<dbReference type="SUPFAM" id="SSF46894">
    <property type="entry name" value="C-terminal effector domain of the bipartite response regulators"/>
    <property type="match status" value="1"/>
</dbReference>
<keyword evidence="3" id="KW-0804">Transcription</keyword>
<dbReference type="PROSITE" id="PS50043">
    <property type="entry name" value="HTH_LUXR_2"/>
    <property type="match status" value="1"/>
</dbReference>
<dbReference type="Pfam" id="PF03472">
    <property type="entry name" value="Autoind_bind"/>
    <property type="match status" value="1"/>
</dbReference>
<dbReference type="GO" id="GO:0006355">
    <property type="term" value="P:regulation of DNA-templated transcription"/>
    <property type="evidence" value="ECO:0007669"/>
    <property type="project" value="InterPro"/>
</dbReference>
<dbReference type="AlphaFoldDB" id="A0A6B3P0R3"/>
<dbReference type="InterPro" id="IPR036693">
    <property type="entry name" value="TF_LuxR_autoind-bd_dom_sf"/>
</dbReference>